<accession>A0ACB8TH47</accession>
<protein>
    <submittedName>
        <fullName evidence="1">Uncharacterized protein</fullName>
    </submittedName>
</protein>
<dbReference type="Proteomes" id="UP000814140">
    <property type="component" value="Unassembled WGS sequence"/>
</dbReference>
<sequence>MSLADLTRNSFQSGISPAKWAKLCALFLSKQSQYTAEDSERAISNSVLVLFSSYPGDSTLQGYIREAIQQGLLSLAIFVATFLQAARSPELHNATTLDTLCRIAVESPLSSASSSATAALVFSEGADAILSTIRDALVLLRTAYTLPTSHFHRLLESVGELLMVLLNTFMDSGKCSSTQAIACIDDAKGILQLFPLNQDVREALEHFVVSLTLVAEEDPTATREVQMMHNIQSSLAKGDVLAPGSDTDEVSCGLILYHLVLDRSKNYGSGDTAHATALLVATFRVTSRPVTKFYAQLFLSAIEHLLQDLSHVARMPHVSLWRSFVIGRFPRLLVSFEKALETDGANVADLRMAIRDAWGSISLAPHTPHILLQYESALSLVGSSDQTVDTADRVTFTRLMTQQLMSVGLIDQVFAARVDPALGVENMSRLQSEAREAGVDLESYLGYRLSPDSTMEDTEALLVRVYTDFSSHSAFAELVRKRFTTLSANFDVDTLSHLARILYNNEAALDIVSLHIKISDLVVHALAVLEDYDCETVGDPQTAVSHLGDIVIFLQVTATRYNLPRQPQTLGNRKLDPNFLRTTNVTIRFSTFSPDQRGAFSAWFKALFDKNSEGIEDGILRSTRPKALLAMAATLCCSAVSACAEHKIDPDTLSNGISYFLGPLLNWTLLGIVQALCREIRLTRFQSFHHLNVLRTLLLSPSFPPPVLRLCGLSILRLLSTPQLQRLMPKSFDLRPIRTTVRQALGWTDQGSEQDSLSLSSQIHWPNQPHHAVQSVLAQMRSGKPPTIDVSACVHASTPTHFLQLLWLELSAAPSVGTAIDAVKRFAVFVLTTPRTPRTPPLLPIFLHNVFPSLMDTLDQQPTASQSVNAELLVTIVSSTVMTALHLERAVLLITGEQRFPLGEPSTAMARGLAADLRHRKNRPTAKLIAQRLASSATFVASFPVFKTEI</sequence>
<name>A0ACB8TH47_9AGAM</name>
<evidence type="ECO:0000313" key="2">
    <source>
        <dbReference type="Proteomes" id="UP000814140"/>
    </source>
</evidence>
<comment type="caution">
    <text evidence="1">The sequence shown here is derived from an EMBL/GenBank/DDBJ whole genome shotgun (WGS) entry which is preliminary data.</text>
</comment>
<organism evidence="1 2">
    <name type="scientific">Artomyces pyxidatus</name>
    <dbReference type="NCBI Taxonomy" id="48021"/>
    <lineage>
        <taxon>Eukaryota</taxon>
        <taxon>Fungi</taxon>
        <taxon>Dikarya</taxon>
        <taxon>Basidiomycota</taxon>
        <taxon>Agaricomycotina</taxon>
        <taxon>Agaricomycetes</taxon>
        <taxon>Russulales</taxon>
        <taxon>Auriscalpiaceae</taxon>
        <taxon>Artomyces</taxon>
    </lineage>
</organism>
<proteinExistence type="predicted"/>
<reference evidence="1" key="1">
    <citation type="submission" date="2021-03" db="EMBL/GenBank/DDBJ databases">
        <authorList>
            <consortium name="DOE Joint Genome Institute"/>
            <person name="Ahrendt S."/>
            <person name="Looney B.P."/>
            <person name="Miyauchi S."/>
            <person name="Morin E."/>
            <person name="Drula E."/>
            <person name="Courty P.E."/>
            <person name="Chicoki N."/>
            <person name="Fauchery L."/>
            <person name="Kohler A."/>
            <person name="Kuo A."/>
            <person name="Labutti K."/>
            <person name="Pangilinan J."/>
            <person name="Lipzen A."/>
            <person name="Riley R."/>
            <person name="Andreopoulos W."/>
            <person name="He G."/>
            <person name="Johnson J."/>
            <person name="Barry K.W."/>
            <person name="Grigoriev I.V."/>
            <person name="Nagy L."/>
            <person name="Hibbett D."/>
            <person name="Henrissat B."/>
            <person name="Matheny P.B."/>
            <person name="Labbe J."/>
            <person name="Martin F."/>
        </authorList>
    </citation>
    <scope>NUCLEOTIDE SEQUENCE</scope>
    <source>
        <strain evidence="1">HHB10654</strain>
    </source>
</reference>
<gene>
    <name evidence="1" type="ORF">BV25DRAFT_1819150</name>
</gene>
<dbReference type="EMBL" id="MU277189">
    <property type="protein sequence ID" value="KAI0067732.1"/>
    <property type="molecule type" value="Genomic_DNA"/>
</dbReference>
<evidence type="ECO:0000313" key="1">
    <source>
        <dbReference type="EMBL" id="KAI0067732.1"/>
    </source>
</evidence>
<reference evidence="1" key="2">
    <citation type="journal article" date="2022" name="New Phytol.">
        <title>Evolutionary transition to the ectomycorrhizal habit in the genomes of a hyperdiverse lineage of mushroom-forming fungi.</title>
        <authorList>
            <person name="Looney B."/>
            <person name="Miyauchi S."/>
            <person name="Morin E."/>
            <person name="Drula E."/>
            <person name="Courty P.E."/>
            <person name="Kohler A."/>
            <person name="Kuo A."/>
            <person name="LaButti K."/>
            <person name="Pangilinan J."/>
            <person name="Lipzen A."/>
            <person name="Riley R."/>
            <person name="Andreopoulos W."/>
            <person name="He G."/>
            <person name="Johnson J."/>
            <person name="Nolan M."/>
            <person name="Tritt A."/>
            <person name="Barry K.W."/>
            <person name="Grigoriev I.V."/>
            <person name="Nagy L.G."/>
            <person name="Hibbett D."/>
            <person name="Henrissat B."/>
            <person name="Matheny P.B."/>
            <person name="Labbe J."/>
            <person name="Martin F.M."/>
        </authorList>
    </citation>
    <scope>NUCLEOTIDE SEQUENCE</scope>
    <source>
        <strain evidence="1">HHB10654</strain>
    </source>
</reference>
<keyword evidence="2" id="KW-1185">Reference proteome</keyword>